<keyword evidence="1" id="KW-0677">Repeat</keyword>
<dbReference type="InterPro" id="IPR009091">
    <property type="entry name" value="RCC1/BLIP-II"/>
</dbReference>
<dbReference type="PANTHER" id="PTHR22872">
    <property type="entry name" value="BTK-BINDING PROTEIN-RELATED"/>
    <property type="match status" value="1"/>
</dbReference>
<keyword evidence="4" id="KW-1185">Reference proteome</keyword>
<dbReference type="PROSITE" id="PS50012">
    <property type="entry name" value="RCC1_3"/>
    <property type="match status" value="1"/>
</dbReference>
<dbReference type="OrthoDB" id="248923at2759"/>
<dbReference type="InterPro" id="IPR051625">
    <property type="entry name" value="Signaling_Regulatory_Domain"/>
</dbReference>
<dbReference type="Proteomes" id="UP000271889">
    <property type="component" value="Unassembled WGS sequence"/>
</dbReference>
<dbReference type="SUPFAM" id="SSF50985">
    <property type="entry name" value="RCC1/BLIP-II"/>
    <property type="match status" value="1"/>
</dbReference>
<dbReference type="Pfam" id="PF00415">
    <property type="entry name" value="RCC1"/>
    <property type="match status" value="1"/>
</dbReference>
<dbReference type="InterPro" id="IPR000408">
    <property type="entry name" value="Reg_chr_condens"/>
</dbReference>
<reference evidence="3 4" key="1">
    <citation type="submission" date="2018-11" db="EMBL/GenBank/DDBJ databases">
        <authorList>
            <consortium name="Pathogen Informatics"/>
        </authorList>
    </citation>
    <scope>NUCLEOTIDE SEQUENCE [LARGE SCALE GENOMIC DNA]</scope>
</reference>
<protein>
    <submittedName>
        <fullName evidence="3">Uncharacterized protein</fullName>
    </submittedName>
</protein>
<dbReference type="Gene3D" id="2.130.10.30">
    <property type="entry name" value="Regulator of chromosome condensation 1/beta-lactamase-inhibitor protein II"/>
    <property type="match status" value="1"/>
</dbReference>
<evidence type="ECO:0000256" key="1">
    <source>
        <dbReference type="ARBA" id="ARBA00022737"/>
    </source>
</evidence>
<organism evidence="3 4">
    <name type="scientific">Cylicostephanus goldi</name>
    <name type="common">Nematode worm</name>
    <dbReference type="NCBI Taxonomy" id="71465"/>
    <lineage>
        <taxon>Eukaryota</taxon>
        <taxon>Metazoa</taxon>
        <taxon>Ecdysozoa</taxon>
        <taxon>Nematoda</taxon>
        <taxon>Chromadorea</taxon>
        <taxon>Rhabditida</taxon>
        <taxon>Rhabditina</taxon>
        <taxon>Rhabditomorpha</taxon>
        <taxon>Strongyloidea</taxon>
        <taxon>Strongylidae</taxon>
        <taxon>Cylicostephanus</taxon>
    </lineage>
</organism>
<evidence type="ECO:0000256" key="2">
    <source>
        <dbReference type="PROSITE-ProRule" id="PRU00235"/>
    </source>
</evidence>
<sequence length="153" mass="16779">MQCSYAPVRGPYSTEVKVLIRELLQLDPVARPRAADALRMLRPHNSALSVTSQLAQRAASSTLYALDPSSITLRPVEDLPKRIGIKKVAISCTHSMILTFDNEVFAWGCNDVGQLGLGDLIERSSPEKVKALKGKDVHSIAVGNGFRRRRLLA</sequence>
<dbReference type="AlphaFoldDB" id="A0A3P6RXX1"/>
<name>A0A3P6RXX1_CYLGO</name>
<feature type="repeat" description="RCC1" evidence="2">
    <location>
        <begin position="102"/>
        <end position="144"/>
    </location>
</feature>
<proteinExistence type="predicted"/>
<evidence type="ECO:0000313" key="4">
    <source>
        <dbReference type="Proteomes" id="UP000271889"/>
    </source>
</evidence>
<gene>
    <name evidence="3" type="ORF">CGOC_LOCUS5231</name>
</gene>
<evidence type="ECO:0000313" key="3">
    <source>
        <dbReference type="EMBL" id="VDK61183.1"/>
    </source>
</evidence>
<dbReference type="EMBL" id="UYRV01015583">
    <property type="protein sequence ID" value="VDK61183.1"/>
    <property type="molecule type" value="Genomic_DNA"/>
</dbReference>
<accession>A0A3P6RXX1</accession>